<dbReference type="EMBL" id="JAUHHV010000001">
    <property type="protein sequence ID" value="KAK1434350.1"/>
    <property type="molecule type" value="Genomic_DNA"/>
</dbReference>
<evidence type="ECO:0000313" key="11">
    <source>
        <dbReference type="Proteomes" id="UP001229421"/>
    </source>
</evidence>
<evidence type="ECO:0000256" key="2">
    <source>
        <dbReference type="ARBA" id="ARBA00022723"/>
    </source>
</evidence>
<dbReference type="SMART" id="SM00575">
    <property type="entry name" value="ZnF_PMZ"/>
    <property type="match status" value="1"/>
</dbReference>
<dbReference type="InterPro" id="IPR007527">
    <property type="entry name" value="Znf_SWIM"/>
</dbReference>
<feature type="domain" description="SWIM-type" evidence="9">
    <location>
        <begin position="567"/>
        <end position="599"/>
    </location>
</feature>
<name>A0AAD8LAY2_TARER</name>
<evidence type="ECO:0000256" key="3">
    <source>
        <dbReference type="ARBA" id="ARBA00022771"/>
    </source>
</evidence>
<gene>
    <name evidence="10" type="ORF">QVD17_00089</name>
</gene>
<sequence>MVNDAPEPTSRSGHAQEDDLFLVSIEQQENLEDEDAIFNLEDENVCVNDPFLNLLCFDGDDEDEVDRNSGEDWSESEKYYEKDVEDDEDYEDEGVVYPCYDPSIDWKLAKPIVTMKFENPRQLKDMLINYGVANGYQLVFTVNDNNRLLVRCGTEEINVDGTWKKIKSWKCPFRLWASRVTNDDSFQIKTLNDQHTCSRQFCLGSLVTYAWIAKRFFKQIIKNPEIPLRQMQQDMITKYQCRVSIGQCSRAKEKVLYEFEGGLKDHYARLSDYKTEILETNPGSTVKMVVDTMPNGDIFFSSFYVCFKAVKDGWIDGCRKVICLDGCFLKVSGQLLSAVGRDANNNIFPLAWAVVSVENKENWRWFLNLLRGDIDMEDGIGLTLISDQHKGIIEAVKDVFPNVEHRQCTRHIYANFKKKYRGLQFKNLFWAAANSTNKQFFEEKMEELKSISKGAYDYLMERNPTTWSRAFFEVGRACDAFENGMSESFNSRIRIARRKPIISMFEEIRTFVMRRMFSMAKKSKTFKEEVCPRIRKKQEDIKKLQRHYDVVASCNNIFEVRSEKYAYGVKIQEQSCTCGSWQLSGIPCRHAVAALGFINKDPEAYVSNWFEKDMFKEAYKHGITPLKGSIHWPKTDDIKPLPPKEKQMPGRPTVKRKRDPSEKEKKNKKVTTGRKMTCQNCQESGHNKRSCNKEKKDPEPKEARRKGRKKKDDSRSVTGEKID</sequence>
<keyword evidence="11" id="KW-1185">Reference proteome</keyword>
<keyword evidence="2" id="KW-0479">Metal-binding</keyword>
<feature type="region of interest" description="Disordered" evidence="8">
    <location>
        <begin position="1"/>
        <end position="20"/>
    </location>
</feature>
<comment type="caution">
    <text evidence="10">The sequence shown here is derived from an EMBL/GenBank/DDBJ whole genome shotgun (WGS) entry which is preliminary data.</text>
</comment>
<evidence type="ECO:0000256" key="6">
    <source>
        <dbReference type="ARBA" id="ARBA00023172"/>
    </source>
</evidence>
<accession>A0AAD8LAY2</accession>
<protein>
    <recommendedName>
        <fullName evidence="9">SWIM-type domain-containing protein</fullName>
    </recommendedName>
</protein>
<dbReference type="GO" id="GO:0008270">
    <property type="term" value="F:zinc ion binding"/>
    <property type="evidence" value="ECO:0007669"/>
    <property type="project" value="UniProtKB-KW"/>
</dbReference>
<evidence type="ECO:0000256" key="8">
    <source>
        <dbReference type="SAM" id="MobiDB-lite"/>
    </source>
</evidence>
<keyword evidence="3 7" id="KW-0863">Zinc-finger</keyword>
<dbReference type="Proteomes" id="UP001229421">
    <property type="component" value="Unassembled WGS sequence"/>
</dbReference>
<dbReference type="InterPro" id="IPR001207">
    <property type="entry name" value="Transposase_mutator"/>
</dbReference>
<proteinExistence type="predicted"/>
<evidence type="ECO:0000313" key="10">
    <source>
        <dbReference type="EMBL" id="KAK1434350.1"/>
    </source>
</evidence>
<dbReference type="Pfam" id="PF10551">
    <property type="entry name" value="MULE"/>
    <property type="match status" value="1"/>
</dbReference>
<dbReference type="GO" id="GO:0003677">
    <property type="term" value="F:DNA binding"/>
    <property type="evidence" value="ECO:0007669"/>
    <property type="project" value="UniProtKB-KW"/>
</dbReference>
<feature type="compositionally biased region" description="Basic and acidic residues" evidence="8">
    <location>
        <begin position="633"/>
        <end position="648"/>
    </location>
</feature>
<evidence type="ECO:0000256" key="7">
    <source>
        <dbReference type="PROSITE-ProRule" id="PRU00325"/>
    </source>
</evidence>
<reference evidence="10" key="1">
    <citation type="journal article" date="2023" name="bioRxiv">
        <title>Improved chromosome-level genome assembly for marigold (Tagetes erecta).</title>
        <authorList>
            <person name="Jiang F."/>
            <person name="Yuan L."/>
            <person name="Wang S."/>
            <person name="Wang H."/>
            <person name="Xu D."/>
            <person name="Wang A."/>
            <person name="Fan W."/>
        </authorList>
    </citation>
    <scope>NUCLEOTIDE SEQUENCE</scope>
    <source>
        <strain evidence="10">WSJ</strain>
        <tissue evidence="10">Leaf</tissue>
    </source>
</reference>
<dbReference type="GO" id="GO:0006313">
    <property type="term" value="P:DNA transposition"/>
    <property type="evidence" value="ECO:0007669"/>
    <property type="project" value="InterPro"/>
</dbReference>
<keyword evidence="4" id="KW-0862">Zinc</keyword>
<evidence type="ECO:0000256" key="4">
    <source>
        <dbReference type="ARBA" id="ARBA00022833"/>
    </source>
</evidence>
<evidence type="ECO:0000256" key="5">
    <source>
        <dbReference type="ARBA" id="ARBA00023125"/>
    </source>
</evidence>
<keyword evidence="1" id="KW-0815">Transposition</keyword>
<feature type="region of interest" description="Disordered" evidence="8">
    <location>
        <begin position="626"/>
        <end position="723"/>
    </location>
</feature>
<dbReference type="PANTHER" id="PTHR31973:SF189">
    <property type="entry name" value="TRANSPOSASE, MUDR, PLANT, MULE TRANSPOSASE DOMAIN PROTEIN-RELATED"/>
    <property type="match status" value="1"/>
</dbReference>
<dbReference type="InterPro" id="IPR006564">
    <property type="entry name" value="Znf_PMZ"/>
</dbReference>
<keyword evidence="6" id="KW-0233">DNA recombination</keyword>
<organism evidence="10 11">
    <name type="scientific">Tagetes erecta</name>
    <name type="common">African marigold</name>
    <dbReference type="NCBI Taxonomy" id="13708"/>
    <lineage>
        <taxon>Eukaryota</taxon>
        <taxon>Viridiplantae</taxon>
        <taxon>Streptophyta</taxon>
        <taxon>Embryophyta</taxon>
        <taxon>Tracheophyta</taxon>
        <taxon>Spermatophyta</taxon>
        <taxon>Magnoliopsida</taxon>
        <taxon>eudicotyledons</taxon>
        <taxon>Gunneridae</taxon>
        <taxon>Pentapetalae</taxon>
        <taxon>asterids</taxon>
        <taxon>campanulids</taxon>
        <taxon>Asterales</taxon>
        <taxon>Asteraceae</taxon>
        <taxon>Asteroideae</taxon>
        <taxon>Heliantheae alliance</taxon>
        <taxon>Tageteae</taxon>
        <taxon>Tagetes</taxon>
    </lineage>
</organism>
<dbReference type="InterPro" id="IPR018289">
    <property type="entry name" value="MULE_transposase_dom"/>
</dbReference>
<dbReference type="PROSITE" id="PS50966">
    <property type="entry name" value="ZF_SWIM"/>
    <property type="match status" value="1"/>
</dbReference>
<feature type="compositionally biased region" description="Basic and acidic residues" evidence="8">
    <location>
        <begin position="710"/>
        <end position="723"/>
    </location>
</feature>
<dbReference type="PANTHER" id="PTHR31973">
    <property type="entry name" value="POLYPROTEIN, PUTATIVE-RELATED"/>
    <property type="match status" value="1"/>
</dbReference>
<evidence type="ECO:0000256" key="1">
    <source>
        <dbReference type="ARBA" id="ARBA00022578"/>
    </source>
</evidence>
<dbReference type="GO" id="GO:0004803">
    <property type="term" value="F:transposase activity"/>
    <property type="evidence" value="ECO:0007669"/>
    <property type="project" value="InterPro"/>
</dbReference>
<dbReference type="AlphaFoldDB" id="A0AAD8LAY2"/>
<evidence type="ECO:0000259" key="9">
    <source>
        <dbReference type="PROSITE" id="PS50966"/>
    </source>
</evidence>
<dbReference type="Pfam" id="PF04434">
    <property type="entry name" value="SWIM"/>
    <property type="match status" value="1"/>
</dbReference>
<feature type="compositionally biased region" description="Basic and acidic residues" evidence="8">
    <location>
        <begin position="691"/>
        <end position="702"/>
    </location>
</feature>
<dbReference type="PROSITE" id="PS01007">
    <property type="entry name" value="TRANSPOSASE_MUTATOR"/>
    <property type="match status" value="1"/>
</dbReference>
<keyword evidence="5" id="KW-0238">DNA-binding</keyword>